<dbReference type="GeneID" id="42798295"/>
<evidence type="ECO:0000256" key="8">
    <source>
        <dbReference type="HAMAP-Rule" id="MF_00123"/>
    </source>
</evidence>
<dbReference type="EMBL" id="CP045483">
    <property type="protein sequence ID" value="QGR19304.1"/>
    <property type="molecule type" value="Genomic_DNA"/>
</dbReference>
<dbReference type="Pfam" id="PF00750">
    <property type="entry name" value="tRNA-synt_1d"/>
    <property type="match status" value="2"/>
</dbReference>
<keyword evidence="10" id="KW-0175">Coiled coil</keyword>
<keyword evidence="5 8" id="KW-0648">Protein biosynthesis</keyword>
<dbReference type="SUPFAM" id="SSF52374">
    <property type="entry name" value="Nucleotidylyl transferase"/>
    <property type="match status" value="1"/>
</dbReference>
<dbReference type="NCBIfam" id="NF002446">
    <property type="entry name" value="PRK01611.3-3"/>
    <property type="match status" value="1"/>
</dbReference>
<dbReference type="OrthoDB" id="372102at2157"/>
<dbReference type="PANTHER" id="PTHR11956">
    <property type="entry name" value="ARGINYL-TRNA SYNTHETASE"/>
    <property type="match status" value="1"/>
</dbReference>
<dbReference type="InterPro" id="IPR008909">
    <property type="entry name" value="DALR_anticod-bd"/>
</dbReference>
<dbReference type="GO" id="GO:0005737">
    <property type="term" value="C:cytoplasm"/>
    <property type="evidence" value="ECO:0007669"/>
    <property type="project" value="UniProtKB-SubCell"/>
</dbReference>
<evidence type="ECO:0000256" key="4">
    <source>
        <dbReference type="ARBA" id="ARBA00022840"/>
    </source>
</evidence>
<dbReference type="InterPro" id="IPR014729">
    <property type="entry name" value="Rossmann-like_a/b/a_fold"/>
</dbReference>
<sequence length="624" mass="71521">MNPIRDSKIEFSKLISDKLGISYDEVFKNIEYPTKDDLGDLALPLPAVTKDKALIGKEYSDRGQMLIREIRKMGIYINAFLDEGSLFKLIFSNLQDDYGIEKIEKGSKIVIEHTSANPIHPLHIGHLRNSIIGDTIARMLRLRGHNVNVRFYVNDAGRQVAILALGYMLLGEPEPPSNVKADHWFGTIYSITNVLIEIKSIKKELSLLKNNDDEKYKEKVKRLDELVAIAAQQQERYPDIFNKLADEINKIEDLEAEIQNIIRKYESKSDEKIVEVIRKIVKYNLNAFEKSLSKLHITFDAYDYESDLLWNGEVSKIVSEALSKSIDYKGTKALSLELSKEEKEELSIPIGLELPPLVLVRSDGTSLYTTRDIAYTIRKFNVFEADKVINVIAEQQAIPQMQLRASLYILGYTKYARNLVHYSYGMVNLQGMRMSGRLGRFIALDEIIEKVEEVARKKIQEKGGNMENVGEVVNAAIRFAILSVSANKPVTFNVNNVVDFDQNSGPYLQYTYARAFNILYKNNERLDIEKADLKDLEGDKRKLLILIAKFPEVLSKASDEMRPEDLIDYLKKLSDTFNRWYNNERVLQEQDQGKRMTRLFLVKGVERVLFNGLNAIGIKPLERM</sequence>
<dbReference type="Gene3D" id="1.10.730.10">
    <property type="entry name" value="Isoleucyl-tRNA Synthetase, Domain 1"/>
    <property type="match status" value="1"/>
</dbReference>
<dbReference type="HAMAP" id="MF_00123">
    <property type="entry name" value="Arg_tRNA_synth"/>
    <property type="match status" value="1"/>
</dbReference>
<evidence type="ECO:0000256" key="1">
    <source>
        <dbReference type="ARBA" id="ARBA00005594"/>
    </source>
</evidence>
<dbReference type="Proteomes" id="UP000423396">
    <property type="component" value="Chromosome"/>
</dbReference>
<dbReference type="Gene3D" id="3.40.50.620">
    <property type="entry name" value="HUPs"/>
    <property type="match status" value="1"/>
</dbReference>
<dbReference type="InterPro" id="IPR036695">
    <property type="entry name" value="Arg-tRNA-synth_N_sf"/>
</dbReference>
<dbReference type="RefSeq" id="WP_156005948.1">
    <property type="nucleotide sequence ID" value="NZ_CP045483.1"/>
</dbReference>
<dbReference type="InterPro" id="IPR009080">
    <property type="entry name" value="tRNAsynth_Ia_anticodon-bd"/>
</dbReference>
<comment type="catalytic activity">
    <reaction evidence="7 8">
        <text>tRNA(Arg) + L-arginine + ATP = L-arginyl-tRNA(Arg) + AMP + diphosphate</text>
        <dbReference type="Rhea" id="RHEA:20301"/>
        <dbReference type="Rhea" id="RHEA-COMP:9658"/>
        <dbReference type="Rhea" id="RHEA-COMP:9673"/>
        <dbReference type="ChEBI" id="CHEBI:30616"/>
        <dbReference type="ChEBI" id="CHEBI:32682"/>
        <dbReference type="ChEBI" id="CHEBI:33019"/>
        <dbReference type="ChEBI" id="CHEBI:78442"/>
        <dbReference type="ChEBI" id="CHEBI:78513"/>
        <dbReference type="ChEBI" id="CHEBI:456215"/>
        <dbReference type="EC" id="6.1.1.19"/>
    </reaction>
</comment>
<dbReference type="FunFam" id="1.10.730.10:FF:000006">
    <property type="entry name" value="Arginyl-tRNA synthetase 2, mitochondrial"/>
    <property type="match status" value="1"/>
</dbReference>
<keyword evidence="4 8" id="KW-0067">ATP-binding</keyword>
<dbReference type="SUPFAM" id="SSF47323">
    <property type="entry name" value="Anticodon-binding domain of a subclass of class I aminoacyl-tRNA synthetases"/>
    <property type="match status" value="1"/>
</dbReference>
<comment type="subcellular location">
    <subcellularLocation>
        <location evidence="8">Cytoplasm</location>
    </subcellularLocation>
</comment>
<keyword evidence="2 8" id="KW-0436">Ligase</keyword>
<keyword evidence="3 8" id="KW-0547">Nucleotide-binding</keyword>
<evidence type="ECO:0000313" key="12">
    <source>
        <dbReference type="EMBL" id="QGR19304.1"/>
    </source>
</evidence>
<dbReference type="KEGG" id="sazo:D1868_04440"/>
<evidence type="ECO:0000256" key="9">
    <source>
        <dbReference type="RuleBase" id="RU363038"/>
    </source>
</evidence>
<dbReference type="InterPro" id="IPR035684">
    <property type="entry name" value="ArgRS_core"/>
</dbReference>
<dbReference type="AlphaFoldDB" id="A0A650CN82"/>
<proteinExistence type="inferred from homology"/>
<dbReference type="NCBIfam" id="TIGR00456">
    <property type="entry name" value="argS"/>
    <property type="match status" value="1"/>
</dbReference>
<comment type="similarity">
    <text evidence="1 8 9">Belongs to the class-I aminoacyl-tRNA synthetase family.</text>
</comment>
<dbReference type="Gene3D" id="3.30.1360.70">
    <property type="entry name" value="Arginyl tRNA synthetase N-terminal domain"/>
    <property type="match status" value="1"/>
</dbReference>
<reference evidence="12 13" key="1">
    <citation type="submission" date="2019-10" db="EMBL/GenBank/DDBJ databases">
        <title>Genome Sequences from Six Type Strain Members of the Archaeal Family Sulfolobaceae: Acidianus ambivalens, Acidianus infernus, Metallosphaera prunae, Stygiolobus azoricus, Sulfolobus metallicus, and Sulfurisphaera ohwakuensis.</title>
        <authorList>
            <person name="Counts J.A."/>
            <person name="Kelly R.M."/>
        </authorList>
    </citation>
    <scope>NUCLEOTIDE SEQUENCE [LARGE SCALE GENOMIC DNA]</scope>
    <source>
        <strain evidence="12 13">FC6</strain>
    </source>
</reference>
<evidence type="ECO:0000256" key="3">
    <source>
        <dbReference type="ARBA" id="ARBA00022741"/>
    </source>
</evidence>
<dbReference type="EC" id="6.1.1.19" evidence="8"/>
<evidence type="ECO:0000259" key="11">
    <source>
        <dbReference type="SMART" id="SM00836"/>
    </source>
</evidence>
<evidence type="ECO:0000256" key="10">
    <source>
        <dbReference type="SAM" id="Coils"/>
    </source>
</evidence>
<dbReference type="Pfam" id="PF05746">
    <property type="entry name" value="DALR_1"/>
    <property type="match status" value="1"/>
</dbReference>
<gene>
    <name evidence="8" type="primary">argS</name>
    <name evidence="12" type="ORF">D1868_04440</name>
</gene>
<protein>
    <recommendedName>
        <fullName evidence="8">Arginine--tRNA ligase</fullName>
        <ecNumber evidence="8">6.1.1.19</ecNumber>
    </recommendedName>
    <alternativeName>
        <fullName evidence="8">Arginyl-tRNA synthetase</fullName>
        <shortName evidence="8">ArgRS</shortName>
    </alternativeName>
</protein>
<accession>A0A650CN82</accession>
<evidence type="ECO:0000256" key="7">
    <source>
        <dbReference type="ARBA" id="ARBA00049339"/>
    </source>
</evidence>
<feature type="coiled-coil region" evidence="10">
    <location>
        <begin position="244"/>
        <end position="271"/>
    </location>
</feature>
<keyword evidence="6 8" id="KW-0030">Aminoacyl-tRNA synthetase</keyword>
<feature type="short sequence motif" description="'HIGH' region" evidence="8">
    <location>
        <begin position="116"/>
        <end position="126"/>
    </location>
</feature>
<feature type="domain" description="DALR anticodon binding" evidence="11">
    <location>
        <begin position="508"/>
        <end position="624"/>
    </location>
</feature>
<organism evidence="12 13">
    <name type="scientific">Stygiolobus azoricus</name>
    <dbReference type="NCBI Taxonomy" id="41675"/>
    <lineage>
        <taxon>Archaea</taxon>
        <taxon>Thermoproteota</taxon>
        <taxon>Thermoprotei</taxon>
        <taxon>Sulfolobales</taxon>
        <taxon>Sulfolobaceae</taxon>
        <taxon>Stygiolobus</taxon>
    </lineage>
</organism>
<dbReference type="GO" id="GO:0004814">
    <property type="term" value="F:arginine-tRNA ligase activity"/>
    <property type="evidence" value="ECO:0007669"/>
    <property type="project" value="UniProtKB-UniRule"/>
</dbReference>
<dbReference type="PANTHER" id="PTHR11956:SF5">
    <property type="entry name" value="ARGININE--TRNA LIGASE, CYTOPLASMIC"/>
    <property type="match status" value="1"/>
</dbReference>
<evidence type="ECO:0000256" key="6">
    <source>
        <dbReference type="ARBA" id="ARBA00023146"/>
    </source>
</evidence>
<dbReference type="SUPFAM" id="SSF55190">
    <property type="entry name" value="Arginyl-tRNA synthetase (ArgRS), N-terminal 'additional' domain"/>
    <property type="match status" value="1"/>
</dbReference>
<name>A0A650CN82_9CREN</name>
<keyword evidence="13" id="KW-1185">Reference proteome</keyword>
<dbReference type="InterPro" id="IPR001278">
    <property type="entry name" value="Arg-tRNA-ligase"/>
</dbReference>
<dbReference type="SMART" id="SM00836">
    <property type="entry name" value="DALR_1"/>
    <property type="match status" value="1"/>
</dbReference>
<keyword evidence="8" id="KW-0963">Cytoplasm</keyword>
<dbReference type="PRINTS" id="PR01038">
    <property type="entry name" value="TRNASYNTHARG"/>
</dbReference>
<evidence type="ECO:0000313" key="13">
    <source>
        <dbReference type="Proteomes" id="UP000423396"/>
    </source>
</evidence>
<dbReference type="GO" id="GO:0006420">
    <property type="term" value="P:arginyl-tRNA aminoacylation"/>
    <property type="evidence" value="ECO:0007669"/>
    <property type="project" value="UniProtKB-UniRule"/>
</dbReference>
<evidence type="ECO:0000256" key="2">
    <source>
        <dbReference type="ARBA" id="ARBA00022598"/>
    </source>
</evidence>
<evidence type="ECO:0000256" key="5">
    <source>
        <dbReference type="ARBA" id="ARBA00022917"/>
    </source>
</evidence>
<dbReference type="GO" id="GO:0005524">
    <property type="term" value="F:ATP binding"/>
    <property type="evidence" value="ECO:0007669"/>
    <property type="project" value="UniProtKB-UniRule"/>
</dbReference>